<evidence type="ECO:0000256" key="1">
    <source>
        <dbReference type="SAM" id="MobiDB-lite"/>
    </source>
</evidence>
<dbReference type="Gramene" id="PUZ37784">
    <property type="protein sequence ID" value="PUZ37784"/>
    <property type="gene ID" value="GQ55_9G147200"/>
</dbReference>
<accession>A0A2T7C367</accession>
<organism evidence="2 3">
    <name type="scientific">Panicum hallii var. hallii</name>
    <dbReference type="NCBI Taxonomy" id="1504633"/>
    <lineage>
        <taxon>Eukaryota</taxon>
        <taxon>Viridiplantae</taxon>
        <taxon>Streptophyta</taxon>
        <taxon>Embryophyta</taxon>
        <taxon>Tracheophyta</taxon>
        <taxon>Spermatophyta</taxon>
        <taxon>Magnoliopsida</taxon>
        <taxon>Liliopsida</taxon>
        <taxon>Poales</taxon>
        <taxon>Poaceae</taxon>
        <taxon>PACMAD clade</taxon>
        <taxon>Panicoideae</taxon>
        <taxon>Panicodae</taxon>
        <taxon>Paniceae</taxon>
        <taxon>Panicinae</taxon>
        <taxon>Panicum</taxon>
        <taxon>Panicum sect. Panicum</taxon>
    </lineage>
</organism>
<evidence type="ECO:0000313" key="3">
    <source>
        <dbReference type="Proteomes" id="UP000244336"/>
    </source>
</evidence>
<protein>
    <submittedName>
        <fullName evidence="2">Uncharacterized protein</fullName>
    </submittedName>
</protein>
<dbReference type="EMBL" id="CM009757">
    <property type="protein sequence ID" value="PUZ37784.1"/>
    <property type="molecule type" value="Genomic_DNA"/>
</dbReference>
<reference evidence="2 3" key="1">
    <citation type="submission" date="2018-04" db="EMBL/GenBank/DDBJ databases">
        <title>WGS assembly of Panicum hallii var. hallii HAL2.</title>
        <authorList>
            <person name="Lovell J."/>
            <person name="Jenkins J."/>
            <person name="Lowry D."/>
            <person name="Mamidi S."/>
            <person name="Sreedasyam A."/>
            <person name="Weng X."/>
            <person name="Barry K."/>
            <person name="Bonette J."/>
            <person name="Campitelli B."/>
            <person name="Daum C."/>
            <person name="Gordon S."/>
            <person name="Gould B."/>
            <person name="Lipzen A."/>
            <person name="MacQueen A."/>
            <person name="Palacio-Mejia J."/>
            <person name="Plott C."/>
            <person name="Shakirov E."/>
            <person name="Shu S."/>
            <person name="Yoshinaga Y."/>
            <person name="Zane M."/>
            <person name="Rokhsar D."/>
            <person name="Grimwood J."/>
            <person name="Schmutz J."/>
            <person name="Juenger T."/>
        </authorList>
    </citation>
    <scope>NUCLEOTIDE SEQUENCE [LARGE SCALE GENOMIC DNA]</scope>
    <source>
        <strain evidence="3">cv. HAL2</strain>
    </source>
</reference>
<sequence length="182" mass="19369">MSSGHGFKRAPPPRPPPPTLSLAPPFHSAPPPPSSLRPPPTPPPPRAREVLHEIPRKLPTTARCPPGDPSPAARPPSRRLLRAGLDPPFPVPRRVFLVRLRCSRLGQRCPAPVIGSPRWLAVTGSREPGPAACDGARSACGSLGGAAPFVRHSRREPFSPFIPFCPNLPIVSLSCCNRAASC</sequence>
<feature type="region of interest" description="Disordered" evidence="1">
    <location>
        <begin position="1"/>
        <end position="85"/>
    </location>
</feature>
<feature type="compositionally biased region" description="Pro residues" evidence="1">
    <location>
        <begin position="27"/>
        <end position="45"/>
    </location>
</feature>
<feature type="compositionally biased region" description="Pro residues" evidence="1">
    <location>
        <begin position="10"/>
        <end position="19"/>
    </location>
</feature>
<proteinExistence type="predicted"/>
<keyword evidence="3" id="KW-1185">Reference proteome</keyword>
<dbReference type="AlphaFoldDB" id="A0A2T7C367"/>
<name>A0A2T7C367_9POAL</name>
<gene>
    <name evidence="2" type="ORF">GQ55_9G147200</name>
</gene>
<feature type="compositionally biased region" description="Basic and acidic residues" evidence="1">
    <location>
        <begin position="46"/>
        <end position="56"/>
    </location>
</feature>
<dbReference type="Proteomes" id="UP000244336">
    <property type="component" value="Chromosome 9"/>
</dbReference>
<evidence type="ECO:0000313" key="2">
    <source>
        <dbReference type="EMBL" id="PUZ37784.1"/>
    </source>
</evidence>